<name>A0A1C0ZSR9_9BACL</name>
<evidence type="ECO:0000256" key="5">
    <source>
        <dbReference type="ARBA" id="ARBA00022967"/>
    </source>
</evidence>
<dbReference type="SMART" id="SM00382">
    <property type="entry name" value="AAA"/>
    <property type="match status" value="1"/>
</dbReference>
<keyword evidence="8" id="KW-1185">Reference proteome</keyword>
<dbReference type="PROSITE" id="PS50893">
    <property type="entry name" value="ABC_TRANSPORTER_2"/>
    <property type="match status" value="1"/>
</dbReference>
<evidence type="ECO:0000259" key="6">
    <source>
        <dbReference type="PROSITE" id="PS50893"/>
    </source>
</evidence>
<dbReference type="InterPro" id="IPR003439">
    <property type="entry name" value="ABC_transporter-like_ATP-bd"/>
</dbReference>
<dbReference type="GO" id="GO:0016020">
    <property type="term" value="C:membrane"/>
    <property type="evidence" value="ECO:0007669"/>
    <property type="project" value="InterPro"/>
</dbReference>
<feature type="domain" description="ABC transporter" evidence="6">
    <location>
        <begin position="30"/>
        <end position="244"/>
    </location>
</feature>
<keyword evidence="2" id="KW-0813">Transport</keyword>
<dbReference type="InterPro" id="IPR003593">
    <property type="entry name" value="AAA+_ATPase"/>
</dbReference>
<evidence type="ECO:0000256" key="3">
    <source>
        <dbReference type="ARBA" id="ARBA00022741"/>
    </source>
</evidence>
<dbReference type="CDD" id="cd03220">
    <property type="entry name" value="ABC_KpsT_Wzt"/>
    <property type="match status" value="1"/>
</dbReference>
<comment type="caution">
    <text evidence="7">The sequence shown here is derived from an EMBL/GenBank/DDBJ whole genome shotgun (WGS) entry which is preliminary data.</text>
</comment>
<dbReference type="InterPro" id="IPR017871">
    <property type="entry name" value="ABC_transporter-like_CS"/>
</dbReference>
<dbReference type="PANTHER" id="PTHR46743">
    <property type="entry name" value="TEICHOIC ACIDS EXPORT ATP-BINDING PROTEIN TAGH"/>
    <property type="match status" value="1"/>
</dbReference>
<dbReference type="InterPro" id="IPR027417">
    <property type="entry name" value="P-loop_NTPase"/>
</dbReference>
<evidence type="ECO:0000313" key="8">
    <source>
        <dbReference type="Proteomes" id="UP000093309"/>
    </source>
</evidence>
<comment type="similarity">
    <text evidence="1">Belongs to the ABC transporter superfamily.</text>
</comment>
<dbReference type="InterPro" id="IPR050683">
    <property type="entry name" value="Bact_Polysacc_Export_ATP-bd"/>
</dbReference>
<accession>A0A1C0ZSR9</accession>
<dbReference type="SUPFAM" id="SSF52540">
    <property type="entry name" value="P-loop containing nucleoside triphosphate hydrolases"/>
    <property type="match status" value="1"/>
</dbReference>
<dbReference type="GO" id="GO:0016887">
    <property type="term" value="F:ATP hydrolysis activity"/>
    <property type="evidence" value="ECO:0007669"/>
    <property type="project" value="InterPro"/>
</dbReference>
<dbReference type="GO" id="GO:0140359">
    <property type="term" value="F:ABC-type transporter activity"/>
    <property type="evidence" value="ECO:0007669"/>
    <property type="project" value="InterPro"/>
</dbReference>
<keyword evidence="3" id="KW-0547">Nucleotide-binding</keyword>
<dbReference type="Pfam" id="PF00005">
    <property type="entry name" value="ABC_tran"/>
    <property type="match status" value="1"/>
</dbReference>
<protein>
    <submittedName>
        <fullName evidence="7">Teichoic acid ABC transporter ATP-binding protein</fullName>
    </submittedName>
</protein>
<dbReference type="STRING" id="512399.A8709_05400"/>
<dbReference type="RefSeq" id="WP_065857873.1">
    <property type="nucleotide sequence ID" value="NZ_LYPC01000028.1"/>
</dbReference>
<sequence>MSDNIVEINDVSMLFNLSREKVDNIKEYFVRFVKGKLTFEEFWALRNISFNIKRGESMGIVGLNGSGKSTLLKIIAGVLKPTTGNLSVYGSVAPLIELGAGFDFELTAKENIFLNGAILGYSRAEMKEKFDEIMDFAELWDFIDVPIKNFSSGMIARLGFSIATISKPDILIADEILGVGDHKFQAKCEKRMEEIMSNGATVILVSHSINSVKAICTQAAWLRKGQLINVGPAEAVCNEYMTSVE</sequence>
<dbReference type="AlphaFoldDB" id="A0A1C0ZSR9"/>
<evidence type="ECO:0000256" key="2">
    <source>
        <dbReference type="ARBA" id="ARBA00022448"/>
    </source>
</evidence>
<reference evidence="8" key="1">
    <citation type="submission" date="2016-05" db="EMBL/GenBank/DDBJ databases">
        <title>Paenibacillus oryzae. sp. nov., isolated from the rice root.</title>
        <authorList>
            <person name="Zhang J."/>
            <person name="Zhang X."/>
        </authorList>
    </citation>
    <scope>NUCLEOTIDE SEQUENCE [LARGE SCALE GENOMIC DNA]</scope>
    <source>
        <strain evidence="8">KCTC13222</strain>
    </source>
</reference>
<evidence type="ECO:0000256" key="1">
    <source>
        <dbReference type="ARBA" id="ARBA00005417"/>
    </source>
</evidence>
<dbReference type="InterPro" id="IPR015860">
    <property type="entry name" value="ABC_transpr_TagH-like"/>
</dbReference>
<organism evidence="7 8">
    <name type="scientific">Paenibacillus pectinilyticus</name>
    <dbReference type="NCBI Taxonomy" id="512399"/>
    <lineage>
        <taxon>Bacteria</taxon>
        <taxon>Bacillati</taxon>
        <taxon>Bacillota</taxon>
        <taxon>Bacilli</taxon>
        <taxon>Bacillales</taxon>
        <taxon>Paenibacillaceae</taxon>
        <taxon>Paenibacillus</taxon>
    </lineage>
</organism>
<dbReference type="OrthoDB" id="9778870at2"/>
<evidence type="ECO:0000313" key="7">
    <source>
        <dbReference type="EMBL" id="OCT11125.1"/>
    </source>
</evidence>
<keyword evidence="5" id="KW-1278">Translocase</keyword>
<dbReference type="Proteomes" id="UP000093309">
    <property type="component" value="Unassembled WGS sequence"/>
</dbReference>
<dbReference type="PANTHER" id="PTHR46743:SF2">
    <property type="entry name" value="TEICHOIC ACIDS EXPORT ATP-BINDING PROTEIN TAGH"/>
    <property type="match status" value="1"/>
</dbReference>
<proteinExistence type="inferred from homology"/>
<dbReference type="GO" id="GO:0005524">
    <property type="term" value="F:ATP binding"/>
    <property type="evidence" value="ECO:0007669"/>
    <property type="project" value="UniProtKB-KW"/>
</dbReference>
<keyword evidence="4 7" id="KW-0067">ATP-binding</keyword>
<dbReference type="PROSITE" id="PS00211">
    <property type="entry name" value="ABC_TRANSPORTER_1"/>
    <property type="match status" value="1"/>
</dbReference>
<dbReference type="Gene3D" id="3.40.50.300">
    <property type="entry name" value="P-loop containing nucleotide triphosphate hydrolases"/>
    <property type="match status" value="1"/>
</dbReference>
<gene>
    <name evidence="7" type="ORF">A8709_05400</name>
</gene>
<evidence type="ECO:0000256" key="4">
    <source>
        <dbReference type="ARBA" id="ARBA00022840"/>
    </source>
</evidence>
<dbReference type="EMBL" id="LYPC01000028">
    <property type="protein sequence ID" value="OCT11125.1"/>
    <property type="molecule type" value="Genomic_DNA"/>
</dbReference>